<accession>A0A0E9QDW9</accession>
<evidence type="ECO:0000256" key="1">
    <source>
        <dbReference type="SAM" id="MobiDB-lite"/>
    </source>
</evidence>
<organism evidence="2">
    <name type="scientific">Anguilla anguilla</name>
    <name type="common">European freshwater eel</name>
    <name type="synonym">Muraena anguilla</name>
    <dbReference type="NCBI Taxonomy" id="7936"/>
    <lineage>
        <taxon>Eukaryota</taxon>
        <taxon>Metazoa</taxon>
        <taxon>Chordata</taxon>
        <taxon>Craniata</taxon>
        <taxon>Vertebrata</taxon>
        <taxon>Euteleostomi</taxon>
        <taxon>Actinopterygii</taxon>
        <taxon>Neopterygii</taxon>
        <taxon>Teleostei</taxon>
        <taxon>Anguilliformes</taxon>
        <taxon>Anguillidae</taxon>
        <taxon>Anguilla</taxon>
    </lineage>
</organism>
<name>A0A0E9QDW9_ANGAN</name>
<protein>
    <submittedName>
        <fullName evidence="2">Uncharacterized protein</fullName>
    </submittedName>
</protein>
<feature type="region of interest" description="Disordered" evidence="1">
    <location>
        <begin position="1"/>
        <end position="30"/>
    </location>
</feature>
<feature type="compositionally biased region" description="Polar residues" evidence="1">
    <location>
        <begin position="9"/>
        <end position="30"/>
    </location>
</feature>
<sequence>MPLPHPESTDNSSLFPHPGSTGSLQPCPSL</sequence>
<proteinExistence type="predicted"/>
<dbReference type="EMBL" id="GBXM01093598">
    <property type="protein sequence ID" value="JAH14979.1"/>
    <property type="molecule type" value="Transcribed_RNA"/>
</dbReference>
<reference evidence="2" key="1">
    <citation type="submission" date="2014-11" db="EMBL/GenBank/DDBJ databases">
        <authorList>
            <person name="Amaro Gonzalez C."/>
        </authorList>
    </citation>
    <scope>NUCLEOTIDE SEQUENCE</scope>
</reference>
<evidence type="ECO:0000313" key="2">
    <source>
        <dbReference type="EMBL" id="JAH14979.1"/>
    </source>
</evidence>
<dbReference type="AlphaFoldDB" id="A0A0E9QDW9"/>
<reference evidence="2" key="2">
    <citation type="journal article" date="2015" name="Fish Shellfish Immunol.">
        <title>Early steps in the European eel (Anguilla anguilla)-Vibrio vulnificus interaction in the gills: Role of the RtxA13 toxin.</title>
        <authorList>
            <person name="Callol A."/>
            <person name="Pajuelo D."/>
            <person name="Ebbesson L."/>
            <person name="Teles M."/>
            <person name="MacKenzie S."/>
            <person name="Amaro C."/>
        </authorList>
    </citation>
    <scope>NUCLEOTIDE SEQUENCE</scope>
</reference>